<gene>
    <name evidence="1" type="ORF">MM415A00374_0015</name>
</gene>
<dbReference type="EMBL" id="MT142494">
    <property type="protein sequence ID" value="QJA82703.1"/>
    <property type="molecule type" value="Genomic_DNA"/>
</dbReference>
<evidence type="ECO:0008006" key="2">
    <source>
        <dbReference type="Google" id="ProtNLM"/>
    </source>
</evidence>
<proteinExistence type="predicted"/>
<organism evidence="1">
    <name type="scientific">viral metagenome</name>
    <dbReference type="NCBI Taxonomy" id="1070528"/>
    <lineage>
        <taxon>unclassified sequences</taxon>
        <taxon>metagenomes</taxon>
        <taxon>organismal metagenomes</taxon>
    </lineage>
</organism>
<protein>
    <recommendedName>
        <fullName evidence="2">ASCH domain-containing protein</fullName>
    </recommendedName>
</protein>
<name>A0A6M3KKZ4_9ZZZZ</name>
<dbReference type="AlphaFoldDB" id="A0A6M3KKZ4"/>
<accession>A0A6M3KKZ4</accession>
<sequence length="167" mass="19280">MRGILFKPDMIKAIVEGRKTVTRRVITPQPSHFHYAADAQYPCKPNGEQIQPKYQVGDTVYLKEAWALHPAAKELGYPIVFYKERGDVISKQNRWRSPLFMPAWAARYFIKIKDVRAENFFLPILTPEELEREGGELALDMLAKISGKWVFRYEFESIPQGQGVSYG</sequence>
<reference evidence="1" key="1">
    <citation type="submission" date="2020-03" db="EMBL/GenBank/DDBJ databases">
        <title>The deep terrestrial virosphere.</title>
        <authorList>
            <person name="Holmfeldt K."/>
            <person name="Nilsson E."/>
            <person name="Simone D."/>
            <person name="Lopez-Fernandez M."/>
            <person name="Wu X."/>
            <person name="de Brujin I."/>
            <person name="Lundin D."/>
            <person name="Andersson A."/>
            <person name="Bertilsson S."/>
            <person name="Dopson M."/>
        </authorList>
    </citation>
    <scope>NUCLEOTIDE SEQUENCE</scope>
    <source>
        <strain evidence="1">MM415A00374</strain>
    </source>
</reference>
<evidence type="ECO:0000313" key="1">
    <source>
        <dbReference type="EMBL" id="QJA82703.1"/>
    </source>
</evidence>